<dbReference type="SUPFAM" id="SSF52540">
    <property type="entry name" value="P-loop containing nucleoside triphosphate hydrolases"/>
    <property type="match status" value="1"/>
</dbReference>
<evidence type="ECO:0000313" key="1">
    <source>
        <dbReference type="EMBL" id="TDR38424.1"/>
    </source>
</evidence>
<reference evidence="1 2" key="1">
    <citation type="submission" date="2019-03" db="EMBL/GenBank/DDBJ databases">
        <title>Genomic Encyclopedia of Type Strains, Phase IV (KMG-IV): sequencing the most valuable type-strain genomes for metagenomic binning, comparative biology and taxonomic classification.</title>
        <authorList>
            <person name="Goeker M."/>
        </authorList>
    </citation>
    <scope>NUCLEOTIDE SEQUENCE [LARGE SCALE GENOMIC DNA]</scope>
    <source>
        <strain evidence="1 2">DSM 21667</strain>
    </source>
</reference>
<proteinExistence type="predicted"/>
<keyword evidence="2" id="KW-1185">Reference proteome</keyword>
<organism evidence="1 2">
    <name type="scientific">Tahibacter aquaticus</name>
    <dbReference type="NCBI Taxonomy" id="520092"/>
    <lineage>
        <taxon>Bacteria</taxon>
        <taxon>Pseudomonadati</taxon>
        <taxon>Pseudomonadota</taxon>
        <taxon>Gammaproteobacteria</taxon>
        <taxon>Lysobacterales</taxon>
        <taxon>Rhodanobacteraceae</taxon>
        <taxon>Tahibacter</taxon>
    </lineage>
</organism>
<protein>
    <recommendedName>
        <fullName evidence="3">Zinc ribbon domain-containing protein</fullName>
    </recommendedName>
</protein>
<accession>A0A4R6YMH6</accession>
<sequence>MTIATPTTDPLELQVALQQRADYIPIEDLSQETSEAGDLFQKVFRELINRGLRTLVGPRGCGKTHLMRYTWLQCRNTMTRPFAVFVSFNRYFRLEPLLSSQAGALEQFHSWVLARTILSILDSANEWQPKLSVADLLPDGLSPTELQTFVNRVERSVPPDTDSALVGRALSIDLVQKLASATRERAERKHTILLMDDAALTLTPDYLVEFLDIVRSLKTVDLAPKASVYPGTTEMSPRFHEGQDSIAVPVWLSVEDPAYEKVIDGIARARVRTFDQIPDDAKATLRFAAFGIPRAYLTMLDEFGRGGFASTQQGVSRIIQHHLDARVGEFRSLGTKVPKLDSLVVAGEAVLEAMAKEIKTANDVSASRDLRQLTYGVVESDLTPIVERMFRLLIEAGLVYDNGTVKHGTPERIYRRYIPHAALLISIRALGGGTAGGSLRQTIDAIARKSEKHPVRKGLQRAVPNLDLSQLSFSLPKCAACGTTRITDSQRFCHHCGQMLVEASTFAKCLDTRIDDVPGLSDWQRNQITQFLPAYRTLRDFLAKQDPAADLLTVRGFGRQRTTKIVDVLNGFVDEYLS</sequence>
<dbReference type="Proteomes" id="UP000295293">
    <property type="component" value="Unassembled WGS sequence"/>
</dbReference>
<evidence type="ECO:0000313" key="2">
    <source>
        <dbReference type="Proteomes" id="UP000295293"/>
    </source>
</evidence>
<dbReference type="OrthoDB" id="7788065at2"/>
<dbReference type="InterPro" id="IPR027417">
    <property type="entry name" value="P-loop_NTPase"/>
</dbReference>
<evidence type="ECO:0008006" key="3">
    <source>
        <dbReference type="Google" id="ProtNLM"/>
    </source>
</evidence>
<comment type="caution">
    <text evidence="1">The sequence shown here is derived from an EMBL/GenBank/DDBJ whole genome shotgun (WGS) entry which is preliminary data.</text>
</comment>
<gene>
    <name evidence="1" type="ORF">DFR29_12196</name>
</gene>
<dbReference type="AlphaFoldDB" id="A0A4R6YMH6"/>
<dbReference type="EMBL" id="SNZH01000021">
    <property type="protein sequence ID" value="TDR38424.1"/>
    <property type="molecule type" value="Genomic_DNA"/>
</dbReference>
<dbReference type="RefSeq" id="WP_133821516.1">
    <property type="nucleotide sequence ID" value="NZ_SNZH01000021.1"/>
</dbReference>
<name>A0A4R6YMH6_9GAMM</name>